<evidence type="ECO:0000313" key="3">
    <source>
        <dbReference type="Proteomes" id="UP000277811"/>
    </source>
</evidence>
<feature type="transmembrane region" description="Helical" evidence="1">
    <location>
        <begin position="47"/>
        <end position="63"/>
    </location>
</feature>
<organism evidence="2 3">
    <name type="scientific">Lucifera butyrica</name>
    <dbReference type="NCBI Taxonomy" id="1351585"/>
    <lineage>
        <taxon>Bacteria</taxon>
        <taxon>Bacillati</taxon>
        <taxon>Bacillota</taxon>
        <taxon>Negativicutes</taxon>
        <taxon>Veillonellales</taxon>
        <taxon>Veillonellaceae</taxon>
        <taxon>Lucifera</taxon>
    </lineage>
</organism>
<feature type="transmembrane region" description="Helical" evidence="1">
    <location>
        <begin position="21"/>
        <end position="41"/>
    </location>
</feature>
<keyword evidence="1" id="KW-0812">Transmembrane</keyword>
<protein>
    <submittedName>
        <fullName evidence="2">Uncharacterized protein</fullName>
    </submittedName>
</protein>
<keyword evidence="3" id="KW-1185">Reference proteome</keyword>
<feature type="transmembrane region" description="Helical" evidence="1">
    <location>
        <begin position="75"/>
        <end position="95"/>
    </location>
</feature>
<dbReference type="AlphaFoldDB" id="A0A498RD73"/>
<sequence>METEELTRVREYLDIIEEEKKVAKVWVGSFAFGLIACVFNFDNINFKVAAFFIALVSVMFLVWSRKVKKNGKDLFLFLGGIFSWWSLCFALAPIGVNHFNVLQGGIFLTLILLVVPVNIYLVKRNARKILCGDSQPIRFPTAVYGAFGVLGMFVGKIAVHSLNPRGVGLLILVCGTFLACVFQYCTIRSFYKQILRKRYHIGAISNKERAKANRRWK</sequence>
<dbReference type="RefSeq" id="WP_122628081.1">
    <property type="nucleotide sequence ID" value="NZ_UPPP01000072.1"/>
</dbReference>
<feature type="transmembrane region" description="Helical" evidence="1">
    <location>
        <begin position="101"/>
        <end position="121"/>
    </location>
</feature>
<evidence type="ECO:0000313" key="2">
    <source>
        <dbReference type="EMBL" id="VBB07138.1"/>
    </source>
</evidence>
<dbReference type="Proteomes" id="UP000277811">
    <property type="component" value="Unassembled WGS sequence"/>
</dbReference>
<dbReference type="EMBL" id="UPPP01000072">
    <property type="protein sequence ID" value="VBB07138.1"/>
    <property type="molecule type" value="Genomic_DNA"/>
</dbReference>
<evidence type="ECO:0000256" key="1">
    <source>
        <dbReference type="SAM" id="Phobius"/>
    </source>
</evidence>
<accession>A0A498RD73</accession>
<keyword evidence="1" id="KW-1133">Transmembrane helix</keyword>
<keyword evidence="1" id="KW-0472">Membrane</keyword>
<gene>
    <name evidence="2" type="ORF">LUCI_2382</name>
</gene>
<feature type="transmembrane region" description="Helical" evidence="1">
    <location>
        <begin position="168"/>
        <end position="191"/>
    </location>
</feature>
<name>A0A498RD73_9FIRM</name>
<reference evidence="2 3" key="1">
    <citation type="submission" date="2018-06" db="EMBL/GenBank/DDBJ databases">
        <authorList>
            <person name="Strepis N."/>
        </authorList>
    </citation>
    <scope>NUCLEOTIDE SEQUENCE [LARGE SCALE GENOMIC DNA]</scope>
    <source>
        <strain evidence="2">LUCI</strain>
    </source>
</reference>
<feature type="transmembrane region" description="Helical" evidence="1">
    <location>
        <begin position="142"/>
        <end position="162"/>
    </location>
</feature>
<proteinExistence type="predicted"/>